<evidence type="ECO:0000256" key="5">
    <source>
        <dbReference type="ARBA" id="ARBA00023458"/>
    </source>
</evidence>
<dbReference type="CDD" id="cd10225">
    <property type="entry name" value="ASKHA_NBD_MreB-like"/>
    <property type="match status" value="1"/>
</dbReference>
<dbReference type="InterPro" id="IPR056546">
    <property type="entry name" value="MreB_MamK-like"/>
</dbReference>
<comment type="similarity">
    <text evidence="5 6">Belongs to the FtsA/MreB family.</text>
</comment>
<gene>
    <name evidence="6" type="primary">mreB</name>
    <name evidence="7" type="ORF">Sdiek1_2877</name>
</gene>
<feature type="binding site" evidence="6">
    <location>
        <begin position="208"/>
        <end position="211"/>
    </location>
    <ligand>
        <name>ATP</name>
        <dbReference type="ChEBI" id="CHEBI:30616"/>
    </ligand>
</feature>
<evidence type="ECO:0000256" key="2">
    <source>
        <dbReference type="ARBA" id="ARBA00022741"/>
    </source>
</evidence>
<dbReference type="Gene3D" id="3.30.420.40">
    <property type="match status" value="2"/>
</dbReference>
<dbReference type="GO" id="GO:0008360">
    <property type="term" value="P:regulation of cell shape"/>
    <property type="evidence" value="ECO:0007669"/>
    <property type="project" value="UniProtKB-UniRule"/>
</dbReference>
<dbReference type="PANTHER" id="PTHR42749">
    <property type="entry name" value="CELL SHAPE-DETERMINING PROTEIN MREB"/>
    <property type="match status" value="1"/>
</dbReference>
<evidence type="ECO:0000256" key="3">
    <source>
        <dbReference type="ARBA" id="ARBA00022840"/>
    </source>
</evidence>
<dbReference type="Proteomes" id="UP000196005">
    <property type="component" value="Chromosome"/>
</dbReference>
<accession>A0A1Y0HPG7</accession>
<keyword evidence="1 6" id="KW-0963">Cytoplasm</keyword>
<dbReference type="Pfam" id="PF06723">
    <property type="entry name" value="MreB_Mbl"/>
    <property type="match status" value="1"/>
</dbReference>
<protein>
    <recommendedName>
        <fullName evidence="6">Cell shape-determining protein MreB</fullName>
    </recommendedName>
</protein>
<dbReference type="SUPFAM" id="SSF53067">
    <property type="entry name" value="Actin-like ATPase domain"/>
    <property type="match status" value="2"/>
</dbReference>
<evidence type="ECO:0000313" key="8">
    <source>
        <dbReference type="Proteomes" id="UP000196005"/>
    </source>
</evidence>
<dbReference type="InterPro" id="IPR004753">
    <property type="entry name" value="MreB"/>
</dbReference>
<evidence type="ECO:0000256" key="6">
    <source>
        <dbReference type="HAMAP-Rule" id="MF_02207"/>
    </source>
</evidence>
<sequence>MFSLLRSSNAFAIDLGTNNTLVYQPSRGIILDEPTSISFDTKRSSFFDSGASSRRMWGKNPQHIEVMHPLSKGAIANLTVAKAYIKEVIARIAQSRFFKPTILVSVPSDLNSMERGAVVEACKDGGAREVMLIKDPFSAALGSMQEIELPKGVLVLDIGAGVSDISLLSCNGIVMSKSLRVAGNDLDEAIIEYFKANKRILISHNDAEHLKKELGNLINREEVTMQINVKNLVSRLPERFVASSHDVHQAIMPLVDKMVSLTHRMLSELPPAFAQDIYDQGILLTGGSSMLLGLDCYLSAKLEIAVNVVDNPLQNIILGAGRAMEDVRYSSLLGA</sequence>
<dbReference type="NCBIfam" id="NF010539">
    <property type="entry name" value="PRK13927.1"/>
    <property type="match status" value="1"/>
</dbReference>
<dbReference type="KEGG" id="suls:Sdiek1_2877"/>
<dbReference type="GO" id="GO:0005524">
    <property type="term" value="F:ATP binding"/>
    <property type="evidence" value="ECO:0007669"/>
    <property type="project" value="UniProtKB-KW"/>
</dbReference>
<dbReference type="OrthoDB" id="9768127at2"/>
<keyword evidence="4 6" id="KW-0133">Cell shape</keyword>
<keyword evidence="3 6" id="KW-0067">ATP-binding</keyword>
<comment type="subcellular location">
    <subcellularLocation>
        <location evidence="6">Cytoplasm</location>
    </subcellularLocation>
    <text evidence="6">Membrane-associated.</text>
</comment>
<dbReference type="PRINTS" id="PR01652">
    <property type="entry name" value="SHAPEPROTEIN"/>
</dbReference>
<comment type="caution">
    <text evidence="6">Lacks conserved residue(s) required for the propagation of feature annotation.</text>
</comment>
<keyword evidence="2 6" id="KW-0547">Nucleotide-binding</keyword>
<name>A0A1Y0HPG7_9BACT</name>
<dbReference type="PANTHER" id="PTHR42749:SF1">
    <property type="entry name" value="CELL SHAPE-DETERMINING PROTEIN MREB"/>
    <property type="match status" value="1"/>
</dbReference>
<dbReference type="InterPro" id="IPR043129">
    <property type="entry name" value="ATPase_NBD"/>
</dbReference>
<dbReference type="GO" id="GO:0000902">
    <property type="term" value="P:cell morphogenesis"/>
    <property type="evidence" value="ECO:0007669"/>
    <property type="project" value="InterPro"/>
</dbReference>
<proteinExistence type="inferred from homology"/>
<reference evidence="8" key="1">
    <citation type="submission" date="2017-05" db="EMBL/GenBank/DDBJ databases">
        <title>Dechlorination kinetics govern the competition between two new strains of the genus Sulfurospirillum.</title>
        <authorList>
            <person name="Buttet G.F."/>
            <person name="Murray A.M."/>
            <person name="Goris T."/>
            <person name="Burion M."/>
            <person name="Lin B."/>
            <person name="Rolle M."/>
            <person name="Maillard J."/>
        </authorList>
    </citation>
    <scope>NUCLEOTIDE SEQUENCE [LARGE SCALE GENOMIC DNA]</scope>
    <source>
        <strain evidence="8">SL2-1</strain>
    </source>
</reference>
<organism evidence="7 8">
    <name type="scientific">Sulfurospirillum diekertiae</name>
    <dbReference type="NCBI Taxonomy" id="1854492"/>
    <lineage>
        <taxon>Bacteria</taxon>
        <taxon>Pseudomonadati</taxon>
        <taxon>Campylobacterota</taxon>
        <taxon>Epsilonproteobacteria</taxon>
        <taxon>Campylobacterales</taxon>
        <taxon>Sulfurospirillaceae</taxon>
        <taxon>Sulfurospirillum</taxon>
    </lineage>
</organism>
<dbReference type="AlphaFoldDB" id="A0A1Y0HPG7"/>
<evidence type="ECO:0000256" key="4">
    <source>
        <dbReference type="ARBA" id="ARBA00022960"/>
    </source>
</evidence>
<dbReference type="HAMAP" id="MF_02207">
    <property type="entry name" value="MreB"/>
    <property type="match status" value="1"/>
</dbReference>
<dbReference type="RefSeq" id="WP_087439685.1">
    <property type="nucleotide sequence ID" value="NZ_CP021416.1"/>
</dbReference>
<keyword evidence="8" id="KW-1185">Reference proteome</keyword>
<evidence type="ECO:0000256" key="1">
    <source>
        <dbReference type="ARBA" id="ARBA00022490"/>
    </source>
</evidence>
<comment type="function">
    <text evidence="6">Forms membrane-associated dynamic filaments that are essential for cell shape determination. Acts by regulating cell wall synthesis and cell elongation, and thus cell shape. A feedback loop between cell geometry and MreB localization may maintain elongated cell shape by targeting cell wall growth to regions of negative cell wall curvature.</text>
</comment>
<dbReference type="EMBL" id="CP021416">
    <property type="protein sequence ID" value="ARU50019.1"/>
    <property type="molecule type" value="Genomic_DNA"/>
</dbReference>
<comment type="subunit">
    <text evidence="6">Forms polymers.</text>
</comment>
<dbReference type="GO" id="GO:0005737">
    <property type="term" value="C:cytoplasm"/>
    <property type="evidence" value="ECO:0007669"/>
    <property type="project" value="UniProtKB-SubCell"/>
</dbReference>
<evidence type="ECO:0000313" key="7">
    <source>
        <dbReference type="EMBL" id="ARU50019.1"/>
    </source>
</evidence>